<dbReference type="Gene3D" id="1.10.238.10">
    <property type="entry name" value="EF-hand"/>
    <property type="match status" value="2"/>
</dbReference>
<evidence type="ECO:0000256" key="8">
    <source>
        <dbReference type="ARBA" id="ARBA00022989"/>
    </source>
</evidence>
<dbReference type="SUPFAM" id="SSF47473">
    <property type="entry name" value="EF-hand"/>
    <property type="match status" value="1"/>
</dbReference>
<evidence type="ECO:0000256" key="9">
    <source>
        <dbReference type="ARBA" id="ARBA00023128"/>
    </source>
</evidence>
<protein>
    <recommendedName>
        <fullName evidence="3">Mitochondrial proton/calcium exchanger protein</fullName>
    </recommendedName>
    <alternativeName>
        <fullName evidence="11">Leucine zipper-EF-hand-containing transmembrane protein 1</fullName>
    </alternativeName>
</protein>
<keyword evidence="5 14" id="KW-0812">Transmembrane</keyword>
<dbReference type="InterPro" id="IPR018247">
    <property type="entry name" value="EF_Hand_1_Ca_BS"/>
</dbReference>
<evidence type="ECO:0000256" key="1">
    <source>
        <dbReference type="ARBA" id="ARBA00004434"/>
    </source>
</evidence>
<keyword evidence="8 14" id="KW-1133">Transmembrane helix</keyword>
<dbReference type="PANTHER" id="PTHR14009">
    <property type="entry name" value="LEUCINE ZIPPER-EF-HAND CONTAINING TRANSMEMBRANE PROTEIN"/>
    <property type="match status" value="1"/>
</dbReference>
<keyword evidence="7" id="KW-0106">Calcium</keyword>
<evidence type="ECO:0000259" key="16">
    <source>
        <dbReference type="PROSITE" id="PS51758"/>
    </source>
</evidence>
<dbReference type="InterPro" id="IPR011992">
    <property type="entry name" value="EF-hand-dom_pair"/>
</dbReference>
<proteinExistence type="inferred from homology"/>
<sequence>MLASAAITIKHCRKVSARNVFSSQAWCNTGLGHFSQRSFCRAFIGPNIGDPFRLYRRTALLSLPSSFKLSPIETVSLCFSGRSVSTGGPNNGTADAGKLGATKNGLASYKDAKAASPSSPPEAEKLSSASHASKTSAEKKDASVVKKATDAVQWALKSIFSMLAKSPGVLWFYVTHPKDFRKKLAELREAAVKEFHHYWMGSKLLAADVRTARHLMSRTLRGSTLSRRERKQLLRTTTDLFRLVPMSVFVLVPFMEFALPFALKIFPNMLPSTFQDSLKEEEKMKGELQMRISMAGFFQDTLTELAKEQKKFAQIRKYDADDASDAESIEIEKEASAISFLDFLKKARTGETIPPDVIIKFAKYFEDNLTLDNMGRMQLINMCKYMGIPPYGNDNLLRFQLRHRIRLLKDDDQRILWEGIESLTKMELREACRERGMRSIGLSKIAYRNALQQWLDLSVQKNVPISLLIMSRTFFLHDEMVAGESSSIGTGKGVIGLADAMSGIDKEVLNEIVLEMASSEEKSKNTEVMKIQLEVLEHQNEMIKEEQEERDAAAKEKAEKDKMDEKEPLMEREIFSSKEMEASVAGVAALNNAATLAPDVAVLRATDASAVESEPKEDEQTELSTAEIDAISQLASADPVLREREELKRIKDKMQGESGVDVDTQTVFTDRSQEEVLNAFQDIRKATENEAREISMLGDTEVKQVVESHEGEAVGDKKLQKAIDRLKSRVESMVGKIETHLSDVEVKIGNKFHLLDKDGDGVLTMEEMAQVLQTVLKRELTAEEAKAIAADMDHNKDGVFSIAELAQWAETNTIVKLAEDGREKDLNDMISARVADLNEKQKMKEESRNEGPSNQNHKEMEASVAGVAALNNAATLAPDVAVLRATDTSAVESEPKEDEQTELSTAEIDAISQLASADPVLREREELKRIKDKMQGESGADVDTQTVFTDRSQEEVLNAFQDIRKATENEVREISMLGDTEVKQVVESHEGEAVGDKKLQKAIDRLKSRVESMVGKIETHLSDVEVKIGNKFHLLDKDGDGVLTMEEMAQVLQTVLKRELTAEEAKAIAADMDHNKDGVFSIAELAQWAETNTTVKLAEDGREKDLNDMISARVADLNEKQKMKEESRIEGPSNQNQ</sequence>
<feature type="compositionally biased region" description="Basic and acidic residues" evidence="13">
    <location>
        <begin position="1116"/>
        <end position="1129"/>
    </location>
</feature>
<evidence type="ECO:0000256" key="11">
    <source>
        <dbReference type="ARBA" id="ARBA00031360"/>
    </source>
</evidence>
<feature type="domain" description="EF-hand" evidence="15">
    <location>
        <begin position="743"/>
        <end position="778"/>
    </location>
</feature>
<evidence type="ECO:0000313" key="18">
    <source>
        <dbReference type="Proteomes" id="UP001530315"/>
    </source>
</evidence>
<evidence type="ECO:0000256" key="6">
    <source>
        <dbReference type="ARBA" id="ARBA00022792"/>
    </source>
</evidence>
<evidence type="ECO:0000256" key="5">
    <source>
        <dbReference type="ARBA" id="ARBA00022692"/>
    </source>
</evidence>
<name>A0ABD3MG85_9STRA</name>
<dbReference type="InterPro" id="IPR044202">
    <property type="entry name" value="LETM1/MDM38-like"/>
</dbReference>
<dbReference type="PANTHER" id="PTHR14009:SF1">
    <property type="entry name" value="MITOCHONDRIAL PROTON_CALCIUM EXCHANGER PROTEIN"/>
    <property type="match status" value="1"/>
</dbReference>
<evidence type="ECO:0000256" key="13">
    <source>
        <dbReference type="SAM" id="MobiDB-lite"/>
    </source>
</evidence>
<feature type="domain" description="Letm1 RBD" evidence="16">
    <location>
        <begin position="286"/>
        <end position="572"/>
    </location>
</feature>
<keyword evidence="9 12" id="KW-0496">Mitochondrion</keyword>
<feature type="region of interest" description="Disordered" evidence="13">
    <location>
        <begin position="110"/>
        <end position="142"/>
    </location>
</feature>
<dbReference type="PROSITE" id="PS51758">
    <property type="entry name" value="LETM1_RBD"/>
    <property type="match status" value="1"/>
</dbReference>
<keyword evidence="18" id="KW-1185">Reference proteome</keyword>
<dbReference type="Pfam" id="PF07766">
    <property type="entry name" value="LETM1_RBD"/>
    <property type="match status" value="1"/>
</dbReference>
<evidence type="ECO:0000259" key="15">
    <source>
        <dbReference type="PROSITE" id="PS50222"/>
    </source>
</evidence>
<gene>
    <name evidence="17" type="ORF">ACHAW5_003925</name>
</gene>
<dbReference type="PROSITE" id="PS00018">
    <property type="entry name" value="EF_HAND_1"/>
    <property type="match status" value="2"/>
</dbReference>
<dbReference type="Pfam" id="PF13499">
    <property type="entry name" value="EF-hand_7"/>
    <property type="match status" value="2"/>
</dbReference>
<feature type="transmembrane region" description="Helical" evidence="14">
    <location>
        <begin position="240"/>
        <end position="263"/>
    </location>
</feature>
<dbReference type="AlphaFoldDB" id="A0ABD3MG85"/>
<dbReference type="InterPro" id="IPR002048">
    <property type="entry name" value="EF_hand_dom"/>
</dbReference>
<evidence type="ECO:0000256" key="7">
    <source>
        <dbReference type="ARBA" id="ARBA00022837"/>
    </source>
</evidence>
<dbReference type="SMART" id="SM00054">
    <property type="entry name" value="EFh"/>
    <property type="match status" value="4"/>
</dbReference>
<evidence type="ECO:0000256" key="14">
    <source>
        <dbReference type="SAM" id="Phobius"/>
    </source>
</evidence>
<comment type="caution">
    <text evidence="17">The sequence shown here is derived from an EMBL/GenBank/DDBJ whole genome shotgun (WGS) entry which is preliminary data.</text>
</comment>
<accession>A0ABD3MG85</accession>
<dbReference type="CDD" id="cd00051">
    <property type="entry name" value="EFh"/>
    <property type="match status" value="2"/>
</dbReference>
<dbReference type="EMBL" id="JALLAZ020001844">
    <property type="protein sequence ID" value="KAL3761816.1"/>
    <property type="molecule type" value="Genomic_DNA"/>
</dbReference>
<keyword evidence="4" id="KW-0050">Antiport</keyword>
<evidence type="ECO:0000256" key="4">
    <source>
        <dbReference type="ARBA" id="ARBA00022449"/>
    </source>
</evidence>
<comment type="subcellular location">
    <subcellularLocation>
        <location evidence="1">Mitochondrion inner membrane</location>
        <topology evidence="1">Single-pass membrane protein</topology>
    </subcellularLocation>
</comment>
<dbReference type="GO" id="GO:0005743">
    <property type="term" value="C:mitochondrial inner membrane"/>
    <property type="evidence" value="ECO:0007669"/>
    <property type="project" value="UniProtKB-SubCell"/>
</dbReference>
<organism evidence="17 18">
    <name type="scientific">Stephanodiscus triporus</name>
    <dbReference type="NCBI Taxonomy" id="2934178"/>
    <lineage>
        <taxon>Eukaryota</taxon>
        <taxon>Sar</taxon>
        <taxon>Stramenopiles</taxon>
        <taxon>Ochrophyta</taxon>
        <taxon>Bacillariophyta</taxon>
        <taxon>Coscinodiscophyceae</taxon>
        <taxon>Thalassiosirophycidae</taxon>
        <taxon>Stephanodiscales</taxon>
        <taxon>Stephanodiscaceae</taxon>
        <taxon>Stephanodiscus</taxon>
    </lineage>
</organism>
<keyword evidence="6" id="KW-0999">Mitochondrion inner membrane</keyword>
<dbReference type="GO" id="GO:0015297">
    <property type="term" value="F:antiporter activity"/>
    <property type="evidence" value="ECO:0007669"/>
    <property type="project" value="UniProtKB-KW"/>
</dbReference>
<evidence type="ECO:0000256" key="10">
    <source>
        <dbReference type="ARBA" id="ARBA00023136"/>
    </source>
</evidence>
<feature type="domain" description="EF-hand" evidence="15">
    <location>
        <begin position="1023"/>
        <end position="1058"/>
    </location>
</feature>
<evidence type="ECO:0000313" key="17">
    <source>
        <dbReference type="EMBL" id="KAL3761816.1"/>
    </source>
</evidence>
<reference evidence="17 18" key="1">
    <citation type="submission" date="2024-10" db="EMBL/GenBank/DDBJ databases">
        <title>Updated reference genomes for cyclostephanoid diatoms.</title>
        <authorList>
            <person name="Roberts W.R."/>
            <person name="Alverson A.J."/>
        </authorList>
    </citation>
    <scope>NUCLEOTIDE SEQUENCE [LARGE SCALE GENOMIC DNA]</scope>
    <source>
        <strain evidence="17 18">AJA276-08</strain>
    </source>
</reference>
<dbReference type="PROSITE" id="PS50222">
    <property type="entry name" value="EF_HAND_2"/>
    <property type="match status" value="2"/>
</dbReference>
<keyword evidence="10 14" id="KW-0472">Membrane</keyword>
<feature type="region of interest" description="Disordered" evidence="13">
    <location>
        <begin position="836"/>
        <end position="859"/>
    </location>
</feature>
<evidence type="ECO:0000256" key="12">
    <source>
        <dbReference type="PROSITE-ProRule" id="PRU01094"/>
    </source>
</evidence>
<feature type="region of interest" description="Disordered" evidence="13">
    <location>
        <begin position="1115"/>
        <end position="1137"/>
    </location>
</feature>
<evidence type="ECO:0000256" key="3">
    <source>
        <dbReference type="ARBA" id="ARBA00020557"/>
    </source>
</evidence>
<evidence type="ECO:0000256" key="2">
    <source>
        <dbReference type="ARBA" id="ARBA00009584"/>
    </source>
</evidence>
<comment type="similarity">
    <text evidence="2">Belongs to the LETM1 family.</text>
</comment>
<feature type="compositionally biased region" description="Basic and acidic residues" evidence="13">
    <location>
        <begin position="836"/>
        <end position="849"/>
    </location>
</feature>
<dbReference type="Proteomes" id="UP001530315">
    <property type="component" value="Unassembled WGS sequence"/>
</dbReference>
<dbReference type="InterPro" id="IPR033122">
    <property type="entry name" value="LETM1-like_RBD"/>
</dbReference>
<feature type="region of interest" description="Disordered" evidence="13">
    <location>
        <begin position="546"/>
        <end position="565"/>
    </location>
</feature>
<keyword evidence="4" id="KW-0813">Transport</keyword>